<dbReference type="EMBL" id="FJNE01000001">
    <property type="protein sequence ID" value="CZQ83745.1"/>
    <property type="molecule type" value="Genomic_DNA"/>
</dbReference>
<protein>
    <submittedName>
        <fullName evidence="1">Uncharacterized protein</fullName>
    </submittedName>
</protein>
<name>A0A143Y9X7_9LACT</name>
<dbReference type="AlphaFoldDB" id="A0A143Y9X7"/>
<keyword evidence="2" id="KW-1185">Reference proteome</keyword>
<dbReference type="RefSeq" id="WP_087030826.1">
    <property type="nucleotide sequence ID" value="NZ_FJNE01000001.1"/>
</dbReference>
<organism evidence="1 2">
    <name type="scientific">Trichococcus palustris</name>
    <dbReference type="NCBI Taxonomy" id="140314"/>
    <lineage>
        <taxon>Bacteria</taxon>
        <taxon>Bacillati</taxon>
        <taxon>Bacillota</taxon>
        <taxon>Bacilli</taxon>
        <taxon>Lactobacillales</taxon>
        <taxon>Carnobacteriaceae</taxon>
        <taxon>Trichococcus</taxon>
    </lineage>
</organism>
<gene>
    <name evidence="1" type="ORF">Tpal_482</name>
</gene>
<evidence type="ECO:0000313" key="1">
    <source>
        <dbReference type="EMBL" id="CZQ83745.1"/>
    </source>
</evidence>
<proteinExistence type="predicted"/>
<dbReference type="STRING" id="140314.SAMN04488076_103192"/>
<reference evidence="1 2" key="1">
    <citation type="submission" date="2016-02" db="EMBL/GenBank/DDBJ databases">
        <authorList>
            <person name="Wen L."/>
            <person name="He K."/>
            <person name="Yang H."/>
        </authorList>
    </citation>
    <scope>NUCLEOTIDE SEQUENCE [LARGE SCALE GENOMIC DNA]</scope>
    <source>
        <strain evidence="1">Trichococcus palustris</strain>
    </source>
</reference>
<accession>A0A143Y9X7</accession>
<evidence type="ECO:0000313" key="2">
    <source>
        <dbReference type="Proteomes" id="UP000242754"/>
    </source>
</evidence>
<sequence length="92" mass="10927">MNKRQLKKKVKQALRRGPLLMTAEDRHIVRTYGNRYYTQEQVFCLIDAESWRKLGEYINEVIEAVVQGIKSFAKFIGEFEYIPVIEDLEDEE</sequence>
<dbReference type="Proteomes" id="UP000242754">
    <property type="component" value="Unassembled WGS sequence"/>
</dbReference>